<evidence type="ECO:0000259" key="2">
    <source>
        <dbReference type="SMART" id="SM00635"/>
    </source>
</evidence>
<keyword evidence="4" id="KW-1185">Reference proteome</keyword>
<dbReference type="KEGG" id="aagg:ETAA8_34870"/>
<name>A0A517YDT0_9BACT</name>
<sequence length="824" mass="90678" precursor="true">MTKLPVRPWSCRSWLLLGMAALSGSLSTAAAEPVLARLEPAQVLLRGAGSSQQLLAIGDDVGRSCDLTTSVTFRSTDAAIATVDVQGRVTVVGDGKTTIIAELAGKSVECAVEVQQAKSLRPTSFELDVQPIFVSNGCSAGACHGKARGQNGFQLSLLSFDPDFDFASLTQHARGRRVFPGAPERSLILQKGAALVPHGGGVRLEPAGADYETLRRWIAEGATRRVAEEPKLIGVTLFPAQVTLRPREKHRILVTAEYSDGTRRDVTAQTAFQSNEAAIVNVDRSGLIAAGPLPGEATLMARYMSVIATCNVAIPVTGDVDASRYAALPRKNFIDGLVWEKLQSQGLLPSQPCDDATYLRRAHLDIIGRLPTPAEVRGFLADTSSDKRDKLIDALLERPEYADHWAGKWADLLRPNPYRVGIKTVMSMDQWIRDSLRANKPYDEFVREIVTAEGSTWKNGAAVVFRDRREPAELTTMISQLFLGTRLDCCKCHHHPFEKWSQDDFYSFAAYFSRVGRKGTGLSPPISGSEEVILFGKKVVVKHPTTGQEMEPRPLYGTAPAIAEGDDPRQALAAWITADDNELFVQTIANRLWAELMGRGLVEPVDDLRATNPPSNPALLGALGSHLRQQKYDLKQLIRTICTSYVYGLSVRPEGTNVQDTRNFSRRYRTRMRAEVLADAICDITGLPENYQAMPAGSRANQLWTTRIDSLTLDTFGRPDPNQDPPCERMSDGAVTQALHLMNSKTIQGKVTDDAGIANQLAKSERSPDQIIEELYMLCYGRLPDAAERDIGTQVFARPETSRRQSTEDLLWALLNTPEFFFQR</sequence>
<dbReference type="SUPFAM" id="SSF49373">
    <property type="entry name" value="Invasin/intimin cell-adhesion fragments"/>
    <property type="match status" value="1"/>
</dbReference>
<dbReference type="InterPro" id="IPR008964">
    <property type="entry name" value="Invasin/intimin_cell_adhesion"/>
</dbReference>
<dbReference type="AlphaFoldDB" id="A0A517YDT0"/>
<evidence type="ECO:0000313" key="3">
    <source>
        <dbReference type="EMBL" id="QDU28387.1"/>
    </source>
</evidence>
<dbReference type="EMBL" id="CP036274">
    <property type="protein sequence ID" value="QDU28387.1"/>
    <property type="molecule type" value="Genomic_DNA"/>
</dbReference>
<dbReference type="Proteomes" id="UP000315017">
    <property type="component" value="Chromosome"/>
</dbReference>
<proteinExistence type="predicted"/>
<dbReference type="Pfam" id="PF07583">
    <property type="entry name" value="PSCyt2"/>
    <property type="match status" value="1"/>
</dbReference>
<reference evidence="3 4" key="1">
    <citation type="submission" date="2019-02" db="EMBL/GenBank/DDBJ databases">
        <title>Deep-cultivation of Planctomycetes and their phenomic and genomic characterization uncovers novel biology.</title>
        <authorList>
            <person name="Wiegand S."/>
            <person name="Jogler M."/>
            <person name="Boedeker C."/>
            <person name="Pinto D."/>
            <person name="Vollmers J."/>
            <person name="Rivas-Marin E."/>
            <person name="Kohn T."/>
            <person name="Peeters S.H."/>
            <person name="Heuer A."/>
            <person name="Rast P."/>
            <person name="Oberbeckmann S."/>
            <person name="Bunk B."/>
            <person name="Jeske O."/>
            <person name="Meyerdierks A."/>
            <person name="Storesund J.E."/>
            <person name="Kallscheuer N."/>
            <person name="Luecker S."/>
            <person name="Lage O.M."/>
            <person name="Pohl T."/>
            <person name="Merkel B.J."/>
            <person name="Hornburger P."/>
            <person name="Mueller R.-W."/>
            <person name="Bruemmer F."/>
            <person name="Labrenz M."/>
            <person name="Spormann A.M."/>
            <person name="Op den Camp H."/>
            <person name="Overmann J."/>
            <person name="Amann R."/>
            <person name="Jetten M.S.M."/>
            <person name="Mascher T."/>
            <person name="Medema M.H."/>
            <person name="Devos D.P."/>
            <person name="Kaster A.-K."/>
            <person name="Ovreas L."/>
            <person name="Rohde M."/>
            <person name="Galperin M.Y."/>
            <person name="Jogler C."/>
        </authorList>
    </citation>
    <scope>NUCLEOTIDE SEQUENCE [LARGE SCALE GENOMIC DNA]</scope>
    <source>
        <strain evidence="3 4">ETA_A8</strain>
    </source>
</reference>
<dbReference type="OrthoDB" id="289126at2"/>
<feature type="chain" id="PRO_5021739278" evidence="1">
    <location>
        <begin position="31"/>
        <end position="824"/>
    </location>
</feature>
<keyword evidence="1" id="KW-0732">Signal</keyword>
<dbReference type="RefSeq" id="WP_145090585.1">
    <property type="nucleotide sequence ID" value="NZ_CP036274.1"/>
</dbReference>
<dbReference type="PANTHER" id="PTHR35889">
    <property type="entry name" value="CYCLOINULO-OLIGOSACCHARIDE FRUCTANOTRANSFERASE-RELATED"/>
    <property type="match status" value="1"/>
</dbReference>
<dbReference type="PANTHER" id="PTHR35889:SF3">
    <property type="entry name" value="F-BOX DOMAIN-CONTAINING PROTEIN"/>
    <property type="match status" value="1"/>
</dbReference>
<evidence type="ECO:0000256" key="1">
    <source>
        <dbReference type="SAM" id="SignalP"/>
    </source>
</evidence>
<feature type="domain" description="BIG2" evidence="2">
    <location>
        <begin position="32"/>
        <end position="113"/>
    </location>
</feature>
<protein>
    <submittedName>
        <fullName evidence="3">Bacterial Ig-like domain (Group 2)</fullName>
    </submittedName>
</protein>
<dbReference type="Pfam" id="PF02368">
    <property type="entry name" value="Big_2"/>
    <property type="match status" value="1"/>
</dbReference>
<accession>A0A517YDT0</accession>
<dbReference type="InterPro" id="IPR022655">
    <property type="entry name" value="DUF1553"/>
</dbReference>
<dbReference type="SMART" id="SM00635">
    <property type="entry name" value="BID_2"/>
    <property type="match status" value="2"/>
</dbReference>
<dbReference type="Gene3D" id="2.60.40.1080">
    <property type="match status" value="2"/>
</dbReference>
<dbReference type="Pfam" id="PF07587">
    <property type="entry name" value="PSD1"/>
    <property type="match status" value="1"/>
</dbReference>
<dbReference type="InterPro" id="IPR003343">
    <property type="entry name" value="Big_2"/>
</dbReference>
<dbReference type="InterPro" id="IPR011444">
    <property type="entry name" value="DUF1549"/>
</dbReference>
<feature type="signal peptide" evidence="1">
    <location>
        <begin position="1"/>
        <end position="30"/>
    </location>
</feature>
<organism evidence="3 4">
    <name type="scientific">Anatilimnocola aggregata</name>
    <dbReference type="NCBI Taxonomy" id="2528021"/>
    <lineage>
        <taxon>Bacteria</taxon>
        <taxon>Pseudomonadati</taxon>
        <taxon>Planctomycetota</taxon>
        <taxon>Planctomycetia</taxon>
        <taxon>Pirellulales</taxon>
        <taxon>Pirellulaceae</taxon>
        <taxon>Anatilimnocola</taxon>
    </lineage>
</organism>
<gene>
    <name evidence="3" type="ORF">ETAA8_34870</name>
</gene>
<evidence type="ECO:0000313" key="4">
    <source>
        <dbReference type="Proteomes" id="UP000315017"/>
    </source>
</evidence>
<feature type="domain" description="BIG2" evidence="2">
    <location>
        <begin position="231"/>
        <end position="317"/>
    </location>
</feature>